<protein>
    <submittedName>
        <fullName evidence="2">Uncharacterized protein</fullName>
    </submittedName>
</protein>
<dbReference type="EMBL" id="FMZX01000001">
    <property type="protein sequence ID" value="SDC43264.1"/>
    <property type="molecule type" value="Genomic_DNA"/>
</dbReference>
<gene>
    <name evidence="2" type="ORF">SAMN04487779_1001915</name>
</gene>
<reference evidence="2 3" key="1">
    <citation type="submission" date="2016-10" db="EMBL/GenBank/DDBJ databases">
        <authorList>
            <person name="de Groot N.N."/>
        </authorList>
    </citation>
    <scope>NUCLEOTIDE SEQUENCE [LARGE SCALE GENOMIC DNA]</scope>
    <source>
        <strain evidence="2 3">CPCC 100156</strain>
    </source>
</reference>
<evidence type="ECO:0000313" key="2">
    <source>
        <dbReference type="EMBL" id="SDC43264.1"/>
    </source>
</evidence>
<feature type="region of interest" description="Disordered" evidence="1">
    <location>
        <begin position="65"/>
        <end position="85"/>
    </location>
</feature>
<sequence length="85" mass="9552">MQDDPSETPEIVPSEKARSAASRRAEQQRQRFRIAEQRARSELAGGRPSDDEAARMVAEYYARGGQTTVCPTSEEMEQADPEQPR</sequence>
<feature type="region of interest" description="Disordered" evidence="1">
    <location>
        <begin position="1"/>
        <end position="52"/>
    </location>
</feature>
<dbReference type="STRING" id="938405.SAMN02927895_01785"/>
<organism evidence="2 3">
    <name type="scientific">Belnapia rosea</name>
    <dbReference type="NCBI Taxonomy" id="938405"/>
    <lineage>
        <taxon>Bacteria</taxon>
        <taxon>Pseudomonadati</taxon>
        <taxon>Pseudomonadota</taxon>
        <taxon>Alphaproteobacteria</taxon>
        <taxon>Acetobacterales</taxon>
        <taxon>Roseomonadaceae</taxon>
        <taxon>Belnapia</taxon>
    </lineage>
</organism>
<name>A0A1G6LJB7_9PROT</name>
<feature type="compositionally biased region" description="Basic and acidic residues" evidence="1">
    <location>
        <begin position="13"/>
        <end position="41"/>
    </location>
</feature>
<dbReference type="AlphaFoldDB" id="A0A1G6LJB7"/>
<accession>A0A1G6LJB7</accession>
<evidence type="ECO:0000313" key="3">
    <source>
        <dbReference type="Proteomes" id="UP000198925"/>
    </source>
</evidence>
<evidence type="ECO:0000256" key="1">
    <source>
        <dbReference type="SAM" id="MobiDB-lite"/>
    </source>
</evidence>
<dbReference type="Proteomes" id="UP000198925">
    <property type="component" value="Unassembled WGS sequence"/>
</dbReference>
<proteinExistence type="predicted"/>
<feature type="compositionally biased region" description="Acidic residues" evidence="1">
    <location>
        <begin position="74"/>
        <end position="85"/>
    </location>
</feature>
<dbReference type="RefSeq" id="WP_090562468.1">
    <property type="nucleotide sequence ID" value="NZ_FMXZ01000003.1"/>
</dbReference>
<keyword evidence="3" id="KW-1185">Reference proteome</keyword>
<dbReference type="OrthoDB" id="9980024at2"/>